<evidence type="ECO:0000259" key="11">
    <source>
        <dbReference type="Pfam" id="PF01769"/>
    </source>
</evidence>
<evidence type="ECO:0000256" key="8">
    <source>
        <dbReference type="ARBA" id="ARBA00023136"/>
    </source>
</evidence>
<keyword evidence="5" id="KW-0460">Magnesium</keyword>
<name>A0A8S1EE12_9PELO</name>
<dbReference type="Pfam" id="PF01769">
    <property type="entry name" value="MgtE"/>
    <property type="match status" value="2"/>
</dbReference>
<dbReference type="InterPro" id="IPR036739">
    <property type="entry name" value="SLC41_membr_dom_sf"/>
</dbReference>
<dbReference type="GO" id="GO:0005886">
    <property type="term" value="C:plasma membrane"/>
    <property type="evidence" value="ECO:0007669"/>
    <property type="project" value="TreeGrafter"/>
</dbReference>
<dbReference type="AlphaFoldDB" id="A0A8S1EE12"/>
<comment type="subcellular location">
    <subcellularLocation>
        <location evidence="1">Membrane</location>
        <topology evidence="1">Multi-pass membrane protein</topology>
    </subcellularLocation>
</comment>
<evidence type="ECO:0000313" key="12">
    <source>
        <dbReference type="EMBL" id="CAB3399035.1"/>
    </source>
</evidence>
<dbReference type="PANTHER" id="PTHR16228">
    <property type="entry name" value="DIVALENT CATION TRANSPORTER SOLUTE CARRIER FAMILY 41"/>
    <property type="match status" value="1"/>
</dbReference>
<evidence type="ECO:0000256" key="2">
    <source>
        <dbReference type="ARBA" id="ARBA00009749"/>
    </source>
</evidence>
<comment type="caution">
    <text evidence="12">The sequence shown here is derived from an EMBL/GenBank/DDBJ whole genome shotgun (WGS) entry which is preliminary data.</text>
</comment>
<dbReference type="InterPro" id="IPR006667">
    <property type="entry name" value="SLC41_membr_dom"/>
</dbReference>
<feature type="transmembrane region" description="Helical" evidence="10">
    <location>
        <begin position="439"/>
        <end position="461"/>
    </location>
</feature>
<dbReference type="OrthoDB" id="5791097at2759"/>
<feature type="transmembrane region" description="Helical" evidence="10">
    <location>
        <begin position="473"/>
        <end position="495"/>
    </location>
</feature>
<evidence type="ECO:0000256" key="9">
    <source>
        <dbReference type="SAM" id="MobiDB-lite"/>
    </source>
</evidence>
<feature type="transmembrane region" description="Helical" evidence="10">
    <location>
        <begin position="216"/>
        <end position="241"/>
    </location>
</feature>
<feature type="transmembrane region" description="Helical" evidence="10">
    <location>
        <begin position="319"/>
        <end position="336"/>
    </location>
</feature>
<reference evidence="12 13" key="1">
    <citation type="submission" date="2020-04" db="EMBL/GenBank/DDBJ databases">
        <authorList>
            <person name="Laetsch R D."/>
            <person name="Stevens L."/>
            <person name="Kumar S."/>
            <person name="Blaxter L. M."/>
        </authorList>
    </citation>
    <scope>NUCLEOTIDE SEQUENCE [LARGE SCALE GENOMIC DNA]</scope>
</reference>
<evidence type="ECO:0000256" key="6">
    <source>
        <dbReference type="ARBA" id="ARBA00022989"/>
    </source>
</evidence>
<keyword evidence="13" id="KW-1185">Reference proteome</keyword>
<keyword evidence="7" id="KW-0406">Ion transport</keyword>
<keyword evidence="3" id="KW-0813">Transport</keyword>
<feature type="region of interest" description="Disordered" evidence="9">
    <location>
        <begin position="1"/>
        <end position="44"/>
    </location>
</feature>
<dbReference type="Proteomes" id="UP000494206">
    <property type="component" value="Unassembled WGS sequence"/>
</dbReference>
<evidence type="ECO:0000256" key="10">
    <source>
        <dbReference type="SAM" id="Phobius"/>
    </source>
</evidence>
<evidence type="ECO:0000256" key="3">
    <source>
        <dbReference type="ARBA" id="ARBA00022448"/>
    </source>
</evidence>
<dbReference type="Gene3D" id="1.10.357.20">
    <property type="entry name" value="SLC41 divalent cation transporters, integral membrane domain"/>
    <property type="match status" value="2"/>
</dbReference>
<feature type="domain" description="SLC41A/MgtE integral membrane" evidence="11">
    <location>
        <begin position="352"/>
        <end position="493"/>
    </location>
</feature>
<dbReference type="SUPFAM" id="SSF161093">
    <property type="entry name" value="MgtE membrane domain-like"/>
    <property type="match status" value="2"/>
</dbReference>
<keyword evidence="8 10" id="KW-0472">Membrane</keyword>
<feature type="transmembrane region" description="Helical" evidence="10">
    <location>
        <begin position="178"/>
        <end position="196"/>
    </location>
</feature>
<organism evidence="12 13">
    <name type="scientific">Caenorhabditis bovis</name>
    <dbReference type="NCBI Taxonomy" id="2654633"/>
    <lineage>
        <taxon>Eukaryota</taxon>
        <taxon>Metazoa</taxon>
        <taxon>Ecdysozoa</taxon>
        <taxon>Nematoda</taxon>
        <taxon>Chromadorea</taxon>
        <taxon>Rhabditida</taxon>
        <taxon>Rhabditina</taxon>
        <taxon>Rhabditomorpha</taxon>
        <taxon>Rhabditoidea</taxon>
        <taxon>Rhabditidae</taxon>
        <taxon>Peloderinae</taxon>
        <taxon>Caenorhabditis</taxon>
    </lineage>
</organism>
<evidence type="ECO:0000256" key="1">
    <source>
        <dbReference type="ARBA" id="ARBA00004141"/>
    </source>
</evidence>
<feature type="transmembrane region" description="Helical" evidence="10">
    <location>
        <begin position="405"/>
        <end position="427"/>
    </location>
</feature>
<feature type="transmembrane region" description="Helical" evidence="10">
    <location>
        <begin position="89"/>
        <end position="111"/>
    </location>
</feature>
<evidence type="ECO:0000256" key="7">
    <source>
        <dbReference type="ARBA" id="ARBA00023065"/>
    </source>
</evidence>
<feature type="transmembrane region" description="Helical" evidence="10">
    <location>
        <begin position="289"/>
        <end position="307"/>
    </location>
</feature>
<feature type="transmembrane region" description="Helical" evidence="10">
    <location>
        <begin position="253"/>
        <end position="277"/>
    </location>
</feature>
<evidence type="ECO:0000256" key="4">
    <source>
        <dbReference type="ARBA" id="ARBA00022692"/>
    </source>
</evidence>
<keyword evidence="6 10" id="KW-1133">Transmembrane helix</keyword>
<proteinExistence type="inferred from homology"/>
<keyword evidence="4 10" id="KW-0812">Transmembrane</keyword>
<evidence type="ECO:0000313" key="13">
    <source>
        <dbReference type="Proteomes" id="UP000494206"/>
    </source>
</evidence>
<sequence length="515" mass="57565">MKPSQSPSLKEENRKRFPVNLDAPPPYEEAKTQSSEEISRSSLENNNLSPDFTSIIEMHTPQILTSMEFVDLDEDTTDSVKPPESMTQIFLQSFVPFFLGGFGSILAGLMLTFANRNLDLMEEVPEFLVLMPSLQGLKGNLDMTFSARLSTMAHLGTFEKPEYKEIIARNICLNEAQAVFVCLVADLVTYLVIRIYPSEIKLAHNSTTTRRTENFLYLGSSSIVSMSICCAISAFLAWIVTLARRKGVNPDNIVTPLGASFGDLLIISSMLLVCYVIRPYSQFSNVPPISIIVIAITQTPLWLYFAWRDESAIKTAKQQWCTLLFAACVSCMAGYIQSVGALKFPNYPAYQTLISGLTGNRCAVQASRIASHLEVKKESELDWSTRLSPYSYFLSPSNESKTARLLLFTSLPFQMIFVVISLGISYFMQTPTESDPRFFIGYALAAFIQVMFLLYGTQLVVVSLWRLGLDPDIHSIPLITSVADLTGCAMLYLLFITLHQAFQCVYADTTDFHDL</sequence>
<accession>A0A8S1EE12</accession>
<dbReference type="InterPro" id="IPR045349">
    <property type="entry name" value="SLC41A1-3"/>
</dbReference>
<feature type="domain" description="SLC41A/MgtE integral membrane" evidence="11">
    <location>
        <begin position="131"/>
        <end position="271"/>
    </location>
</feature>
<feature type="compositionally biased region" description="Polar residues" evidence="9">
    <location>
        <begin position="32"/>
        <end position="44"/>
    </location>
</feature>
<dbReference type="PANTHER" id="PTHR16228:SF24">
    <property type="entry name" value="SLC41A_MGTE INTEGRAL MEMBRANE DOMAIN-CONTAINING PROTEIN"/>
    <property type="match status" value="1"/>
</dbReference>
<dbReference type="EMBL" id="CADEPM010000001">
    <property type="protein sequence ID" value="CAB3399035.1"/>
    <property type="molecule type" value="Genomic_DNA"/>
</dbReference>
<protein>
    <recommendedName>
        <fullName evidence="11">SLC41A/MgtE integral membrane domain-containing protein</fullName>
    </recommendedName>
</protein>
<comment type="similarity">
    <text evidence="2">Belongs to the SLC41A transporter family.</text>
</comment>
<evidence type="ECO:0000256" key="5">
    <source>
        <dbReference type="ARBA" id="ARBA00022842"/>
    </source>
</evidence>
<gene>
    <name evidence="12" type="ORF">CBOVIS_LOCUS2232</name>
</gene>
<dbReference type="GO" id="GO:0008324">
    <property type="term" value="F:monoatomic cation transmembrane transporter activity"/>
    <property type="evidence" value="ECO:0007669"/>
    <property type="project" value="InterPro"/>
</dbReference>